<dbReference type="AlphaFoldDB" id="A0A540MUM1"/>
<proteinExistence type="predicted"/>
<evidence type="ECO:0008006" key="3">
    <source>
        <dbReference type="Google" id="ProtNLM"/>
    </source>
</evidence>
<organism evidence="1 2">
    <name type="scientific">Malus baccata</name>
    <name type="common">Siberian crab apple</name>
    <name type="synonym">Pyrus baccata</name>
    <dbReference type="NCBI Taxonomy" id="106549"/>
    <lineage>
        <taxon>Eukaryota</taxon>
        <taxon>Viridiplantae</taxon>
        <taxon>Streptophyta</taxon>
        <taxon>Embryophyta</taxon>
        <taxon>Tracheophyta</taxon>
        <taxon>Spermatophyta</taxon>
        <taxon>Magnoliopsida</taxon>
        <taxon>eudicotyledons</taxon>
        <taxon>Gunneridae</taxon>
        <taxon>Pentapetalae</taxon>
        <taxon>rosids</taxon>
        <taxon>fabids</taxon>
        <taxon>Rosales</taxon>
        <taxon>Rosaceae</taxon>
        <taxon>Amygdaloideae</taxon>
        <taxon>Maleae</taxon>
        <taxon>Malus</taxon>
    </lineage>
</organism>
<reference evidence="1 2" key="1">
    <citation type="journal article" date="2019" name="G3 (Bethesda)">
        <title>Sequencing of a Wild Apple (Malus baccata) Genome Unravels the Differences Between Cultivated and Wild Apple Species Regarding Disease Resistance and Cold Tolerance.</title>
        <authorList>
            <person name="Chen X."/>
        </authorList>
    </citation>
    <scope>NUCLEOTIDE SEQUENCE [LARGE SCALE GENOMIC DNA]</scope>
    <source>
        <strain evidence="2">cv. Shandingzi</strain>
        <tissue evidence="1">Leaves</tissue>
    </source>
</reference>
<evidence type="ECO:0000313" key="2">
    <source>
        <dbReference type="Proteomes" id="UP000315295"/>
    </source>
</evidence>
<evidence type="ECO:0000313" key="1">
    <source>
        <dbReference type="EMBL" id="TQE02462.1"/>
    </source>
</evidence>
<dbReference type="Proteomes" id="UP000315295">
    <property type="component" value="Unassembled WGS sequence"/>
</dbReference>
<dbReference type="InterPro" id="IPR038765">
    <property type="entry name" value="Papain-like_cys_pep_sf"/>
</dbReference>
<sequence length="176" mass="20245">MFDKDDYERLQNFLNSDYSGITLWSGKTAQIMQEDVEFLITNKGITGQTIDAYAEVLSRRLASNKKLKHKSYFMTILVLEYHKMNDISKLQKVLYNPLLNEFGKASLEILNGIDLDIPMQRTLHSPQQESGSLDCGVAVINIMESIASGIPVFEHFEDYDMKEMRATNYSKQSFKR</sequence>
<gene>
    <name evidence="1" type="ORF">C1H46_011870</name>
</gene>
<dbReference type="Gene3D" id="3.40.395.10">
    <property type="entry name" value="Adenoviral Proteinase, Chain A"/>
    <property type="match status" value="1"/>
</dbReference>
<dbReference type="SUPFAM" id="SSF54001">
    <property type="entry name" value="Cysteine proteinases"/>
    <property type="match status" value="1"/>
</dbReference>
<accession>A0A540MUM1</accession>
<name>A0A540MUM1_MALBA</name>
<dbReference type="EMBL" id="VIEB01000175">
    <property type="protein sequence ID" value="TQE02462.1"/>
    <property type="molecule type" value="Genomic_DNA"/>
</dbReference>
<protein>
    <recommendedName>
        <fullName evidence="3">Ubiquitin-like protease family profile domain-containing protein</fullName>
    </recommendedName>
</protein>
<keyword evidence="2" id="KW-1185">Reference proteome</keyword>
<comment type="caution">
    <text evidence="1">The sequence shown here is derived from an EMBL/GenBank/DDBJ whole genome shotgun (WGS) entry which is preliminary data.</text>
</comment>